<organism evidence="1">
    <name type="scientific">Hyperionvirus sp</name>
    <dbReference type="NCBI Taxonomy" id="2487770"/>
    <lineage>
        <taxon>Viruses</taxon>
        <taxon>Varidnaviria</taxon>
        <taxon>Bamfordvirae</taxon>
        <taxon>Nucleocytoviricota</taxon>
        <taxon>Megaviricetes</taxon>
        <taxon>Imitervirales</taxon>
        <taxon>Mimiviridae</taxon>
        <taxon>Klosneuvirinae</taxon>
    </lineage>
</organism>
<sequence>MAAAAAAAADCKLADPLDKFRKTLLLLGTMSASGVIGLIKSLSGLSYYWRKSGELLLKAAIRGLDEEKVFRIIRWLSACDHSLGLAFYGKYLSVDRRSMGRIVRDIPIGGDHTENLEPWSTAYKRGERFYSPMGMVCYYIRYMWQYAGNRYGHCDTSGPIFKPSEWKDQAGDMTIEKIVALIIQSCEAGNPDAIEMYIRYLQHDRKDYGSARVYIARYVSLGELDLFSESSNPDALYQTYFDDSELVSMETTNSIVESVVALYCSVEDLLAREVIQRHNEITERKMVVGQYGDEEEESYRVMAKFTKHYDLLLSTLGSILNHHGQNVVPLLINHLSNKLVFPIVSFLLATHASISSNAAAALADEKETRPPYRFTYDYLIKDDGKAYEYLIKSAQTGYQPSLAYLTCDPESDCSERQRAVHHRFLKDLGSIRV</sequence>
<protein>
    <submittedName>
        <fullName evidence="1">Uncharacterized protein</fullName>
    </submittedName>
</protein>
<name>A0A3G5A8M1_9VIRU</name>
<evidence type="ECO:0000313" key="1">
    <source>
        <dbReference type="EMBL" id="AYV82531.1"/>
    </source>
</evidence>
<gene>
    <name evidence="1" type="ORF">Hyperionvirus1_110</name>
</gene>
<reference evidence="1" key="1">
    <citation type="submission" date="2018-10" db="EMBL/GenBank/DDBJ databases">
        <title>Hidden diversity of soil giant viruses.</title>
        <authorList>
            <person name="Schulz F."/>
            <person name="Alteio L."/>
            <person name="Goudeau D."/>
            <person name="Ryan E.M."/>
            <person name="Malmstrom R.R."/>
            <person name="Blanchard J."/>
            <person name="Woyke T."/>
        </authorList>
    </citation>
    <scope>NUCLEOTIDE SEQUENCE</scope>
    <source>
        <strain evidence="1">HYV1</strain>
    </source>
</reference>
<proteinExistence type="predicted"/>
<accession>A0A3G5A8M1</accession>
<dbReference type="EMBL" id="MK072383">
    <property type="protein sequence ID" value="AYV82531.1"/>
    <property type="molecule type" value="Genomic_DNA"/>
</dbReference>